<dbReference type="NCBIfam" id="TIGR04183">
    <property type="entry name" value="Por_Secre_tail"/>
    <property type="match status" value="1"/>
</dbReference>
<feature type="chain" id="PRO_5039336605" evidence="1">
    <location>
        <begin position="24"/>
        <end position="797"/>
    </location>
</feature>
<evidence type="ECO:0000313" key="4">
    <source>
        <dbReference type="Proteomes" id="UP000808337"/>
    </source>
</evidence>
<dbReference type="InterPro" id="IPR011048">
    <property type="entry name" value="Haem_d1_sf"/>
</dbReference>
<dbReference type="NCBIfam" id="TIGR04312">
    <property type="entry name" value="choice_anch_B"/>
    <property type="match status" value="1"/>
</dbReference>
<feature type="signal peptide" evidence="1">
    <location>
        <begin position="1"/>
        <end position="23"/>
    </location>
</feature>
<organism evidence="3 4">
    <name type="scientific">Candidatus Opimibacter skivensis</name>
    <dbReference type="NCBI Taxonomy" id="2982028"/>
    <lineage>
        <taxon>Bacteria</taxon>
        <taxon>Pseudomonadati</taxon>
        <taxon>Bacteroidota</taxon>
        <taxon>Saprospiria</taxon>
        <taxon>Saprospirales</taxon>
        <taxon>Saprospiraceae</taxon>
        <taxon>Candidatus Opimibacter</taxon>
    </lineage>
</organism>
<dbReference type="Proteomes" id="UP000808337">
    <property type="component" value="Unassembled WGS sequence"/>
</dbReference>
<proteinExistence type="predicted"/>
<name>A0A9D7XS38_9BACT</name>
<keyword evidence="1" id="KW-0732">Signal</keyword>
<feature type="domain" description="Secretion system C-terminal sorting" evidence="2">
    <location>
        <begin position="718"/>
        <end position="794"/>
    </location>
</feature>
<dbReference type="GO" id="GO:0030246">
    <property type="term" value="F:carbohydrate binding"/>
    <property type="evidence" value="ECO:0007669"/>
    <property type="project" value="InterPro"/>
</dbReference>
<dbReference type="SUPFAM" id="SSF51004">
    <property type="entry name" value="C-terminal (heme d1) domain of cytochrome cd1-nitrite reductase"/>
    <property type="match status" value="1"/>
</dbReference>
<dbReference type="EMBL" id="JADKGY010000030">
    <property type="protein sequence ID" value="MBK9984626.1"/>
    <property type="molecule type" value="Genomic_DNA"/>
</dbReference>
<evidence type="ECO:0000256" key="1">
    <source>
        <dbReference type="SAM" id="SignalP"/>
    </source>
</evidence>
<sequence length="797" mass="87389">MKSFSLFFLTLFCLLLSTSASFSQLNMTLQDSMDYNVGVNDVCGWVAPDGKEYALVGLNTGVSIVAIDSTPIKEVAFVPGVDNLWRDINTFGHYAYVSSEAHIGLLIIDLQYLPDSVHYHSWFGMCPTPNGNQQFQKAHSLNIDENGILYLNGSNLNSGGCLLVDVKTDPENPVCLGYAPASYSHDSYARDSILYSAEIYAGNASIYDIHDINNITLLGQVKTPSEFTHNISLSADSHYMFTTDERPNSYVASYDISDKTNIKELDRFRQAAVEGHGSIVHNVFTWQNWLVLAYYSSGTLIVDASRPDNLIEVGNFDSFIGADGGYEGVWGAYVDLPSHKILASDRSNGLFVFIPNYVRAAFLEGTVIDSITGLPILGAKVSIQSDEIILPQITPLDGTFKTGKAVPGIYSIVIEKEGYYTKTIPTNFVNGDILTPVIKLRIRPLYAFSGSVINNQNQGIPFAKVAIYGDGGTYTTTADANGDFLMPAVYSGVYEVQAGVWGQTVHTQITLDAPQSLDLTVENGYRDNFDVDLGWVISGNATEGQWQRGIPTAQSLFSMYDCSPGTDSPNDVGQFSFSTGVSTTTDVLNDEVSGGSTFITSPEMNIDSISFPILSFDYWLCEYPPNQYIGFKVWLANETDTILLSQFSNPATNGTWLTFLSNLDIEGMSGHNKIIFEATDTTSGTADYTLKVLVDNFKLVSILDGTHEEQIKTKHFLVYPNPVSGSSIYLKPENGIQGNQLTLSISDIQGRIISSQQLSKTEAEAGINHSLDDGIYFMQWKTEKGEYGVEKIVVVKN</sequence>
<dbReference type="InterPro" id="IPR027589">
    <property type="entry name" value="Choice_anch_B"/>
</dbReference>
<evidence type="ECO:0000313" key="3">
    <source>
        <dbReference type="EMBL" id="MBK9984626.1"/>
    </source>
</evidence>
<reference evidence="3 4" key="1">
    <citation type="submission" date="2020-10" db="EMBL/GenBank/DDBJ databases">
        <title>Connecting structure to function with the recovery of over 1000 high-quality activated sludge metagenome-assembled genomes encoding full-length rRNA genes using long-read sequencing.</title>
        <authorList>
            <person name="Singleton C.M."/>
            <person name="Petriglieri F."/>
            <person name="Kristensen J.M."/>
            <person name="Kirkegaard R.H."/>
            <person name="Michaelsen T.Y."/>
            <person name="Andersen M.H."/>
            <person name="Karst S.M."/>
            <person name="Dueholm M.S."/>
            <person name="Nielsen P.H."/>
            <person name="Albertsen M."/>
        </authorList>
    </citation>
    <scope>NUCLEOTIDE SEQUENCE [LARGE SCALE GENOMIC DNA]</scope>
    <source>
        <strain evidence="3">Ribe_18-Q3-R11-54_MAXAC.273</strain>
    </source>
</reference>
<evidence type="ECO:0000259" key="2">
    <source>
        <dbReference type="Pfam" id="PF18962"/>
    </source>
</evidence>
<dbReference type="SUPFAM" id="SSF49464">
    <property type="entry name" value="Carboxypeptidase regulatory domain-like"/>
    <property type="match status" value="1"/>
</dbReference>
<protein>
    <submittedName>
        <fullName evidence="3">Choice-of-anchor B family protein</fullName>
    </submittedName>
</protein>
<gene>
    <name evidence="3" type="ORF">IPP15_20055</name>
</gene>
<dbReference type="InterPro" id="IPR013784">
    <property type="entry name" value="Carb-bd-like_fold"/>
</dbReference>
<dbReference type="Pfam" id="PF13620">
    <property type="entry name" value="CarboxypepD_reg"/>
    <property type="match status" value="1"/>
</dbReference>
<dbReference type="AlphaFoldDB" id="A0A9D7XS38"/>
<dbReference type="Gene3D" id="2.60.40.1120">
    <property type="entry name" value="Carboxypeptidase-like, regulatory domain"/>
    <property type="match status" value="2"/>
</dbReference>
<comment type="caution">
    <text evidence="3">The sequence shown here is derived from an EMBL/GenBank/DDBJ whole genome shotgun (WGS) entry which is preliminary data.</text>
</comment>
<dbReference type="SUPFAM" id="SSF49452">
    <property type="entry name" value="Starch-binding domain-like"/>
    <property type="match status" value="1"/>
</dbReference>
<dbReference type="Pfam" id="PF18962">
    <property type="entry name" value="Por_Secre_tail"/>
    <property type="match status" value="1"/>
</dbReference>
<dbReference type="InterPro" id="IPR026444">
    <property type="entry name" value="Secre_tail"/>
</dbReference>
<dbReference type="InterPro" id="IPR008969">
    <property type="entry name" value="CarboxyPept-like_regulatory"/>
</dbReference>
<accession>A0A9D7XS38</accession>